<comment type="catalytic activity">
    <reaction evidence="3">
        <text>a D-aminoacyl-tRNA + H2O = a tRNA + a D-alpha-amino acid + H(+)</text>
        <dbReference type="Rhea" id="RHEA:13953"/>
        <dbReference type="Rhea" id="RHEA-COMP:10123"/>
        <dbReference type="Rhea" id="RHEA-COMP:10124"/>
        <dbReference type="ChEBI" id="CHEBI:15377"/>
        <dbReference type="ChEBI" id="CHEBI:15378"/>
        <dbReference type="ChEBI" id="CHEBI:59871"/>
        <dbReference type="ChEBI" id="CHEBI:78442"/>
        <dbReference type="ChEBI" id="CHEBI:79333"/>
        <dbReference type="EC" id="3.1.1.96"/>
    </reaction>
</comment>
<accession>A0A432ZFF1</accession>
<reference evidence="4 5" key="1">
    <citation type="journal article" date="2011" name="Front. Microbiol.">
        <title>Genomic signatures of strain selection and enhancement in Bacillus atrophaeus var. globigii, a historical biowarfare simulant.</title>
        <authorList>
            <person name="Gibbons H.S."/>
            <person name="Broomall S.M."/>
            <person name="McNew L.A."/>
            <person name="Daligault H."/>
            <person name="Chapman C."/>
            <person name="Bruce D."/>
            <person name="Karavis M."/>
            <person name="Krepps M."/>
            <person name="McGregor P.A."/>
            <person name="Hong C."/>
            <person name="Park K.H."/>
            <person name="Akmal A."/>
            <person name="Feldman A."/>
            <person name="Lin J.S."/>
            <person name="Chang W.E."/>
            <person name="Higgs B.W."/>
            <person name="Demirev P."/>
            <person name="Lindquist J."/>
            <person name="Liem A."/>
            <person name="Fochler E."/>
            <person name="Read T.D."/>
            <person name="Tapia R."/>
            <person name="Johnson S."/>
            <person name="Bishop-Lilly K.A."/>
            <person name="Detter C."/>
            <person name="Han C."/>
            <person name="Sozhamannan S."/>
            <person name="Rosenzweig C.N."/>
            <person name="Skowronski E.W."/>
        </authorList>
    </citation>
    <scope>NUCLEOTIDE SEQUENCE [LARGE SCALE GENOMIC DNA]</scope>
    <source>
        <strain evidence="4 5">PIT1</strain>
    </source>
</reference>
<keyword evidence="3" id="KW-0694">RNA-binding</keyword>
<evidence type="ECO:0000256" key="1">
    <source>
        <dbReference type="ARBA" id="ARBA00009673"/>
    </source>
</evidence>
<comment type="subcellular location">
    <subcellularLocation>
        <location evidence="3">Cytoplasm</location>
    </subcellularLocation>
</comment>
<evidence type="ECO:0000256" key="2">
    <source>
        <dbReference type="ARBA" id="ARBA00022801"/>
    </source>
</evidence>
<feature type="short sequence motif" description="Gly-cisPro motif, important for rejection of L-amino acids" evidence="3">
    <location>
        <begin position="137"/>
        <end position="138"/>
    </location>
</feature>
<evidence type="ECO:0000313" key="4">
    <source>
        <dbReference type="EMBL" id="RUO76688.1"/>
    </source>
</evidence>
<keyword evidence="5" id="KW-1185">Reference proteome</keyword>
<comment type="caution">
    <text evidence="4">The sequence shown here is derived from an EMBL/GenBank/DDBJ whole genome shotgun (WGS) entry which is preliminary data.</text>
</comment>
<dbReference type="GO" id="GO:0005737">
    <property type="term" value="C:cytoplasm"/>
    <property type="evidence" value="ECO:0007669"/>
    <property type="project" value="UniProtKB-SubCell"/>
</dbReference>
<dbReference type="AlphaFoldDB" id="A0A432ZFF1"/>
<keyword evidence="3" id="KW-0820">tRNA-binding</keyword>
<keyword evidence="2 3" id="KW-0378">Hydrolase</keyword>
<comment type="similarity">
    <text evidence="1 3">Belongs to the DTD family.</text>
</comment>
<protein>
    <recommendedName>
        <fullName evidence="3">D-aminoacyl-tRNA deacylase</fullName>
        <shortName evidence="3">DTD</shortName>
        <ecNumber evidence="3">3.1.1.96</ecNumber>
    </recommendedName>
    <alternativeName>
        <fullName evidence="3">Gly-tRNA(Ala) deacylase</fullName>
        <ecNumber evidence="3">3.1.1.-</ecNumber>
    </alternativeName>
</protein>
<dbReference type="GO" id="GO:0051500">
    <property type="term" value="F:D-tyrosyl-tRNA(Tyr) deacylase activity"/>
    <property type="evidence" value="ECO:0007669"/>
    <property type="project" value="TreeGrafter"/>
</dbReference>
<dbReference type="OrthoDB" id="9801395at2"/>
<dbReference type="GO" id="GO:0000049">
    <property type="term" value="F:tRNA binding"/>
    <property type="evidence" value="ECO:0007669"/>
    <property type="project" value="UniProtKB-UniRule"/>
</dbReference>
<dbReference type="InterPro" id="IPR003732">
    <property type="entry name" value="Daa-tRNA_deacyls_DTD"/>
</dbReference>
<dbReference type="EMBL" id="PIQG01000003">
    <property type="protein sequence ID" value="RUO76688.1"/>
    <property type="molecule type" value="Genomic_DNA"/>
</dbReference>
<comment type="function">
    <text evidence="3">An aminoacyl-tRNA editing enzyme that deacylates mischarged D-aminoacyl-tRNAs. Also deacylates mischarged glycyl-tRNA(Ala), protecting cells against glycine mischarging by AlaRS. Acts via tRNA-based rather than protein-based catalysis; rejects L-amino acids rather than detecting D-amino acids in the active site. By recycling D-aminoacyl-tRNA to D-amino acids and free tRNA molecules, this enzyme counteracts the toxicity associated with the formation of D-aminoacyl-tRNA entities in vivo and helps enforce protein L-homochirality.</text>
</comment>
<keyword evidence="3" id="KW-0963">Cytoplasm</keyword>
<evidence type="ECO:0000256" key="3">
    <source>
        <dbReference type="HAMAP-Rule" id="MF_00518"/>
    </source>
</evidence>
<dbReference type="PANTHER" id="PTHR10472:SF5">
    <property type="entry name" value="D-AMINOACYL-TRNA DEACYLASE 1"/>
    <property type="match status" value="1"/>
</dbReference>
<proteinExistence type="inferred from homology"/>
<dbReference type="Gene3D" id="3.50.80.10">
    <property type="entry name" value="D-tyrosyl-tRNA(Tyr) deacylase"/>
    <property type="match status" value="1"/>
</dbReference>
<dbReference type="RefSeq" id="WP_126827564.1">
    <property type="nucleotide sequence ID" value="NZ_PIQG01000003.1"/>
</dbReference>
<dbReference type="EC" id="3.1.1.96" evidence="3"/>
<dbReference type="Pfam" id="PF02580">
    <property type="entry name" value="Tyr_Deacylase"/>
    <property type="match status" value="1"/>
</dbReference>
<dbReference type="GO" id="GO:0106026">
    <property type="term" value="F:Gly-tRNA(Ala) deacylase activity"/>
    <property type="evidence" value="ECO:0007669"/>
    <property type="project" value="UniProtKB-UniRule"/>
</dbReference>
<dbReference type="HAMAP" id="MF_00518">
    <property type="entry name" value="Deacylase_Dtd"/>
    <property type="match status" value="1"/>
</dbReference>
<dbReference type="InterPro" id="IPR023509">
    <property type="entry name" value="DTD-like_sf"/>
</dbReference>
<dbReference type="GO" id="GO:0019478">
    <property type="term" value="P:D-amino acid catabolic process"/>
    <property type="evidence" value="ECO:0007669"/>
    <property type="project" value="UniProtKB-UniRule"/>
</dbReference>
<dbReference type="NCBIfam" id="TIGR00256">
    <property type="entry name" value="D-aminoacyl-tRNA deacylase"/>
    <property type="match status" value="1"/>
</dbReference>
<gene>
    <name evidence="3" type="primary">dtd</name>
    <name evidence="4" type="ORF">CWI83_07105</name>
</gene>
<evidence type="ECO:0000313" key="5">
    <source>
        <dbReference type="Proteomes" id="UP000288279"/>
    </source>
</evidence>
<name>A0A432ZFF1_9GAMM</name>
<comment type="domain">
    <text evidence="3">A Gly-cisPro motif from one monomer fits into the active site of the other monomer to allow specific chiral rejection of L-amino acids.</text>
</comment>
<dbReference type="Proteomes" id="UP000288279">
    <property type="component" value="Unassembled WGS sequence"/>
</dbReference>
<sequence>MKALLQRVTEAKVTVAEQTMGAIQKGLVVLLGVEHHDDEASAKKLAERVAGYRLFADEEGKTNLSVTDIGGELLVVSQFTLAADTNSGRRPSFSTAAKPEQAEQLYATFVSSLRALGLTVATGQFGADMQVHLVNDGPMTFLLDSHKYQRL</sequence>
<dbReference type="FunFam" id="3.50.80.10:FF:000001">
    <property type="entry name" value="D-aminoacyl-tRNA deacylase"/>
    <property type="match status" value="1"/>
</dbReference>
<dbReference type="PANTHER" id="PTHR10472">
    <property type="entry name" value="D-TYROSYL-TRNA TYR DEACYLASE"/>
    <property type="match status" value="1"/>
</dbReference>
<dbReference type="GO" id="GO:0043908">
    <property type="term" value="F:Ser(Gly)-tRNA(Ala) hydrolase activity"/>
    <property type="evidence" value="ECO:0007669"/>
    <property type="project" value="UniProtKB-UniRule"/>
</dbReference>
<dbReference type="EC" id="3.1.1.-" evidence="3"/>
<comment type="subunit">
    <text evidence="3">Homodimer.</text>
</comment>
<organism evidence="4 5">
    <name type="scientific">Pseudidiomarina taiwanensis</name>
    <dbReference type="NCBI Taxonomy" id="337250"/>
    <lineage>
        <taxon>Bacteria</taxon>
        <taxon>Pseudomonadati</taxon>
        <taxon>Pseudomonadota</taxon>
        <taxon>Gammaproteobacteria</taxon>
        <taxon>Alteromonadales</taxon>
        <taxon>Idiomarinaceae</taxon>
        <taxon>Pseudidiomarina</taxon>
    </lineage>
</organism>
<comment type="catalytic activity">
    <reaction evidence="3">
        <text>glycyl-tRNA(Ala) + H2O = tRNA(Ala) + glycine + H(+)</text>
        <dbReference type="Rhea" id="RHEA:53744"/>
        <dbReference type="Rhea" id="RHEA-COMP:9657"/>
        <dbReference type="Rhea" id="RHEA-COMP:13640"/>
        <dbReference type="ChEBI" id="CHEBI:15377"/>
        <dbReference type="ChEBI" id="CHEBI:15378"/>
        <dbReference type="ChEBI" id="CHEBI:57305"/>
        <dbReference type="ChEBI" id="CHEBI:78442"/>
        <dbReference type="ChEBI" id="CHEBI:78522"/>
    </reaction>
</comment>
<dbReference type="SUPFAM" id="SSF69500">
    <property type="entry name" value="DTD-like"/>
    <property type="match status" value="1"/>
</dbReference>
<dbReference type="CDD" id="cd00563">
    <property type="entry name" value="Dtyr_deacylase"/>
    <property type="match status" value="1"/>
</dbReference>